<dbReference type="EMBL" id="FMWO01000044">
    <property type="protein sequence ID" value="SCZ85247.1"/>
    <property type="molecule type" value="Genomic_DNA"/>
</dbReference>
<name>A0A1G5SE34_9PROT</name>
<sequence>MKKHTVVGLTRPDRFSDSLIELLRTGAKQLLEQAVEAGLAGFIEQFSDKKLSDGKLLWYGRGNAG</sequence>
<keyword evidence="2" id="KW-1185">Reference proteome</keyword>
<proteinExistence type="predicted"/>
<evidence type="ECO:0000313" key="2">
    <source>
        <dbReference type="Proteomes" id="UP000198729"/>
    </source>
</evidence>
<dbReference type="Proteomes" id="UP000198729">
    <property type="component" value="Unassembled WGS sequence"/>
</dbReference>
<gene>
    <name evidence="1" type="ORF">NSMM_370026</name>
</gene>
<dbReference type="RefSeq" id="WP_090285369.1">
    <property type="nucleotide sequence ID" value="NZ_FMWO01000044.1"/>
</dbReference>
<protein>
    <submittedName>
        <fullName evidence="1">Transposase</fullName>
    </submittedName>
</protein>
<reference evidence="1 2" key="1">
    <citation type="submission" date="2016-10" db="EMBL/GenBank/DDBJ databases">
        <authorList>
            <person name="de Groot N.N."/>
        </authorList>
    </citation>
    <scope>NUCLEOTIDE SEQUENCE [LARGE SCALE GENOMIC DNA]</scope>
    <source>
        <strain evidence="1">1</strain>
    </source>
</reference>
<organism evidence="1 2">
    <name type="scientific">Nitrosomonas mobilis</name>
    <dbReference type="NCBI Taxonomy" id="51642"/>
    <lineage>
        <taxon>Bacteria</taxon>
        <taxon>Pseudomonadati</taxon>
        <taxon>Pseudomonadota</taxon>
        <taxon>Betaproteobacteria</taxon>
        <taxon>Nitrosomonadales</taxon>
        <taxon>Nitrosomonadaceae</taxon>
        <taxon>Nitrosomonas</taxon>
    </lineage>
</organism>
<dbReference type="AlphaFoldDB" id="A0A1G5SE34"/>
<accession>A0A1G5SE34</accession>
<evidence type="ECO:0000313" key="1">
    <source>
        <dbReference type="EMBL" id="SCZ85247.1"/>
    </source>
</evidence>
<dbReference type="OrthoDB" id="8549055at2"/>